<comment type="caution">
    <text evidence="2">The sequence shown here is derived from an EMBL/GenBank/DDBJ whole genome shotgun (WGS) entry which is preliminary data.</text>
</comment>
<organism evidence="2 3">
    <name type="scientific">Hydnum rufescens UP504</name>
    <dbReference type="NCBI Taxonomy" id="1448309"/>
    <lineage>
        <taxon>Eukaryota</taxon>
        <taxon>Fungi</taxon>
        <taxon>Dikarya</taxon>
        <taxon>Basidiomycota</taxon>
        <taxon>Agaricomycotina</taxon>
        <taxon>Agaricomycetes</taxon>
        <taxon>Cantharellales</taxon>
        <taxon>Hydnaceae</taxon>
        <taxon>Hydnum</taxon>
    </lineage>
</organism>
<gene>
    <name evidence="2" type="ORF">BS47DRAFT_1361691</name>
</gene>
<feature type="region of interest" description="Disordered" evidence="1">
    <location>
        <begin position="93"/>
        <end position="112"/>
    </location>
</feature>
<evidence type="ECO:0000256" key="1">
    <source>
        <dbReference type="SAM" id="MobiDB-lite"/>
    </source>
</evidence>
<dbReference type="AlphaFoldDB" id="A0A9P6AYR4"/>
<keyword evidence="3" id="KW-1185">Reference proteome</keyword>
<sequence>MRDISLAPSQAPGDLPPAVCRLEDSSMSFRIPLDITYIFPKRIGQHQGYLSWATNDISKHNEGDEKLPPEAPPVAVIPTLASARVLTMKEAASNGQRLKTQRKSPHSVQAHIAEHKSRYGSTRDLKTRSRGLESEIGLRKRAKEEKALRTSSGHWEAQELGPPENFVMRWCLACLVSNYHLASGQTDHVEYHKENALNDGKVIKGRELPMALAKYWVPIQGANESQYAVRGGIK</sequence>
<proteinExistence type="predicted"/>
<evidence type="ECO:0000313" key="2">
    <source>
        <dbReference type="EMBL" id="KAF9514483.1"/>
    </source>
</evidence>
<reference evidence="2" key="1">
    <citation type="journal article" date="2020" name="Nat. Commun.">
        <title>Large-scale genome sequencing of mycorrhizal fungi provides insights into the early evolution of symbiotic traits.</title>
        <authorList>
            <person name="Miyauchi S."/>
            <person name="Kiss E."/>
            <person name="Kuo A."/>
            <person name="Drula E."/>
            <person name="Kohler A."/>
            <person name="Sanchez-Garcia M."/>
            <person name="Morin E."/>
            <person name="Andreopoulos B."/>
            <person name="Barry K.W."/>
            <person name="Bonito G."/>
            <person name="Buee M."/>
            <person name="Carver A."/>
            <person name="Chen C."/>
            <person name="Cichocki N."/>
            <person name="Clum A."/>
            <person name="Culley D."/>
            <person name="Crous P.W."/>
            <person name="Fauchery L."/>
            <person name="Girlanda M."/>
            <person name="Hayes R.D."/>
            <person name="Keri Z."/>
            <person name="LaButti K."/>
            <person name="Lipzen A."/>
            <person name="Lombard V."/>
            <person name="Magnuson J."/>
            <person name="Maillard F."/>
            <person name="Murat C."/>
            <person name="Nolan M."/>
            <person name="Ohm R.A."/>
            <person name="Pangilinan J."/>
            <person name="Pereira M.F."/>
            <person name="Perotto S."/>
            <person name="Peter M."/>
            <person name="Pfister S."/>
            <person name="Riley R."/>
            <person name="Sitrit Y."/>
            <person name="Stielow J.B."/>
            <person name="Szollosi G."/>
            <person name="Zifcakova L."/>
            <person name="Stursova M."/>
            <person name="Spatafora J.W."/>
            <person name="Tedersoo L."/>
            <person name="Vaario L.M."/>
            <person name="Yamada A."/>
            <person name="Yan M."/>
            <person name="Wang P."/>
            <person name="Xu J."/>
            <person name="Bruns T."/>
            <person name="Baldrian P."/>
            <person name="Vilgalys R."/>
            <person name="Dunand C."/>
            <person name="Henrissat B."/>
            <person name="Grigoriev I.V."/>
            <person name="Hibbett D."/>
            <person name="Nagy L.G."/>
            <person name="Martin F.M."/>
        </authorList>
    </citation>
    <scope>NUCLEOTIDE SEQUENCE</scope>
    <source>
        <strain evidence="2">UP504</strain>
    </source>
</reference>
<dbReference type="EMBL" id="MU128960">
    <property type="protein sequence ID" value="KAF9514483.1"/>
    <property type="molecule type" value="Genomic_DNA"/>
</dbReference>
<dbReference type="Proteomes" id="UP000886523">
    <property type="component" value="Unassembled WGS sequence"/>
</dbReference>
<evidence type="ECO:0000313" key="3">
    <source>
        <dbReference type="Proteomes" id="UP000886523"/>
    </source>
</evidence>
<protein>
    <submittedName>
        <fullName evidence="2">Uncharacterized protein</fullName>
    </submittedName>
</protein>
<name>A0A9P6AYR4_9AGAM</name>
<accession>A0A9P6AYR4</accession>